<gene>
    <name evidence="1" type="ORF">H6A04_09585</name>
</gene>
<keyword evidence="2" id="KW-1185">Reference proteome</keyword>
<feature type="non-terminal residue" evidence="1">
    <location>
        <position position="176"/>
    </location>
</feature>
<name>A0ABS2G4E9_FUSMR</name>
<reference evidence="1 2" key="1">
    <citation type="journal article" date="2021" name="Sci. Rep.">
        <title>The distribution of antibiotic resistance genes in chicken gut microbiota commensals.</title>
        <authorList>
            <person name="Juricova H."/>
            <person name="Matiasovicova J."/>
            <person name="Kubasova T."/>
            <person name="Cejkova D."/>
            <person name="Rychlik I."/>
        </authorList>
    </citation>
    <scope>NUCLEOTIDE SEQUENCE [LARGE SCALE GENOMIC DNA]</scope>
    <source>
        <strain evidence="1 2">An425</strain>
    </source>
</reference>
<accession>A0ABS2G4E9</accession>
<organism evidence="1 2">
    <name type="scientific">Fusobacterium mortiferum</name>
    <dbReference type="NCBI Taxonomy" id="850"/>
    <lineage>
        <taxon>Bacteria</taxon>
        <taxon>Fusobacteriati</taxon>
        <taxon>Fusobacteriota</taxon>
        <taxon>Fusobacteriia</taxon>
        <taxon>Fusobacteriales</taxon>
        <taxon>Fusobacteriaceae</taxon>
        <taxon>Fusobacterium</taxon>
    </lineage>
</organism>
<evidence type="ECO:0000313" key="2">
    <source>
        <dbReference type="Proteomes" id="UP000728968"/>
    </source>
</evidence>
<dbReference type="Proteomes" id="UP000728968">
    <property type="component" value="Unassembled WGS sequence"/>
</dbReference>
<evidence type="ECO:0000313" key="1">
    <source>
        <dbReference type="EMBL" id="MBM6875895.1"/>
    </source>
</evidence>
<proteinExistence type="predicted"/>
<sequence length="176" mass="20972">MQYNMLDIIREKDEKNLRSYLKESGKIEVLSESAQFLDKRSYLTIDTKGDIKRKKGNFALPVFSFLKTEDDYVKVLLNSCDIKERQNLDKIERYSNLDIEKVKLNYIKTLFNGNLEFSKRYGKELFLRDRETFFKISSNFALIGDDNIKPLMVLSLKELMKEYNENIFYNFISYMT</sequence>
<comment type="caution">
    <text evidence="1">The sequence shown here is derived from an EMBL/GenBank/DDBJ whole genome shotgun (WGS) entry which is preliminary data.</text>
</comment>
<protein>
    <submittedName>
        <fullName evidence="1">Uncharacterized protein</fullName>
    </submittedName>
</protein>
<dbReference type="EMBL" id="JACJLT010000122">
    <property type="protein sequence ID" value="MBM6875895.1"/>
    <property type="molecule type" value="Genomic_DNA"/>
</dbReference>